<accession>A0A2T5VIH0</accession>
<sequence length="317" mass="35589">MTALYRPDGTIAMERSDVTAFPRSTMQEDVASEHYGELDVRLDPRNRTYWCMLMPQGRPSFTPGLLADLARMQASIPALYARHARSGDCPMRYFVVGSKLSGIFNLGGDLGLFAEHIRKGNRDELATYARACIKVVYNNAVNYELPIVTIALVQGDALGGGFEAALSCDVIIAERRAKFGLPEVLFNMFPGMGAYSFLARRLGSVQAERMILSGKLFGAEELHDLGIVDVLVDDGKGRRAVEDYIHRNTRRHNSHSAIYRTRRRVNPVTYEELSDIIDIWVDTALQLKEVDLRKMMRLTMAQDRRRSGLPQDEAEAV</sequence>
<reference evidence="3 4" key="1">
    <citation type="submission" date="2018-04" db="EMBL/GenBank/DDBJ databases">
        <title>Genomic Encyclopedia of Archaeal and Bacterial Type Strains, Phase II (KMG-II): from individual species to whole genera.</title>
        <authorList>
            <person name="Goeker M."/>
        </authorList>
    </citation>
    <scope>NUCLEOTIDE SEQUENCE [LARGE SCALE GENOMIC DNA]</scope>
    <source>
        <strain evidence="3 4">DSM 23382</strain>
    </source>
</reference>
<proteinExistence type="inferred from homology"/>
<evidence type="ECO:0000256" key="2">
    <source>
        <dbReference type="RuleBase" id="RU003707"/>
    </source>
</evidence>
<dbReference type="PANTHER" id="PTHR11941">
    <property type="entry name" value="ENOYL-COA HYDRATASE-RELATED"/>
    <property type="match status" value="1"/>
</dbReference>
<protein>
    <submittedName>
        <fullName evidence="3">DSF synthase</fullName>
    </submittedName>
</protein>
<dbReference type="EMBL" id="QAYG01000001">
    <property type="protein sequence ID" value="PTW63543.1"/>
    <property type="molecule type" value="Genomic_DNA"/>
</dbReference>
<dbReference type="PROSITE" id="PS00166">
    <property type="entry name" value="ENOYL_COA_HYDRATASE"/>
    <property type="match status" value="1"/>
</dbReference>
<dbReference type="GO" id="GO:0003824">
    <property type="term" value="F:catalytic activity"/>
    <property type="evidence" value="ECO:0007669"/>
    <property type="project" value="InterPro"/>
</dbReference>
<keyword evidence="4" id="KW-1185">Reference proteome</keyword>
<dbReference type="PANTHER" id="PTHR11941:SF54">
    <property type="entry name" value="ENOYL-COA HYDRATASE, MITOCHONDRIAL"/>
    <property type="match status" value="1"/>
</dbReference>
<gene>
    <name evidence="3" type="ORF">C8N35_1011598</name>
</gene>
<dbReference type="RefSeq" id="WP_107988957.1">
    <property type="nucleotide sequence ID" value="NZ_QAYG01000001.1"/>
</dbReference>
<dbReference type="InterPro" id="IPR029045">
    <property type="entry name" value="ClpP/crotonase-like_dom_sf"/>
</dbReference>
<dbReference type="Proteomes" id="UP000244081">
    <property type="component" value="Unassembled WGS sequence"/>
</dbReference>
<dbReference type="CDD" id="cd06558">
    <property type="entry name" value="crotonase-like"/>
    <property type="match status" value="1"/>
</dbReference>
<dbReference type="SUPFAM" id="SSF52096">
    <property type="entry name" value="ClpP/crotonase"/>
    <property type="match status" value="1"/>
</dbReference>
<dbReference type="GO" id="GO:0006635">
    <property type="term" value="P:fatty acid beta-oxidation"/>
    <property type="evidence" value="ECO:0007669"/>
    <property type="project" value="TreeGrafter"/>
</dbReference>
<evidence type="ECO:0000313" key="3">
    <source>
        <dbReference type="EMBL" id="PTW63543.1"/>
    </source>
</evidence>
<dbReference type="OrthoDB" id="9802362at2"/>
<comment type="caution">
    <text evidence="3">The sequence shown here is derived from an EMBL/GenBank/DDBJ whole genome shotgun (WGS) entry which is preliminary data.</text>
</comment>
<dbReference type="Gene3D" id="3.90.226.10">
    <property type="entry name" value="2-enoyl-CoA Hydratase, Chain A, domain 1"/>
    <property type="match status" value="1"/>
</dbReference>
<name>A0A2T5VIH0_9HYPH</name>
<dbReference type="AlphaFoldDB" id="A0A2T5VIH0"/>
<dbReference type="InterPro" id="IPR018376">
    <property type="entry name" value="Enoyl-CoA_hyd/isom_CS"/>
</dbReference>
<evidence type="ECO:0000256" key="1">
    <source>
        <dbReference type="ARBA" id="ARBA00005254"/>
    </source>
</evidence>
<evidence type="ECO:0000313" key="4">
    <source>
        <dbReference type="Proteomes" id="UP000244081"/>
    </source>
</evidence>
<dbReference type="Gene3D" id="6.20.390.30">
    <property type="match status" value="1"/>
</dbReference>
<organism evidence="3 4">
    <name type="scientific">Breoghania corrubedonensis</name>
    <dbReference type="NCBI Taxonomy" id="665038"/>
    <lineage>
        <taxon>Bacteria</taxon>
        <taxon>Pseudomonadati</taxon>
        <taxon>Pseudomonadota</taxon>
        <taxon>Alphaproteobacteria</taxon>
        <taxon>Hyphomicrobiales</taxon>
        <taxon>Stappiaceae</taxon>
        <taxon>Breoghania</taxon>
    </lineage>
</organism>
<dbReference type="Pfam" id="PF00378">
    <property type="entry name" value="ECH_1"/>
    <property type="match status" value="1"/>
</dbReference>
<dbReference type="InterPro" id="IPR001753">
    <property type="entry name" value="Enoyl-CoA_hydra/iso"/>
</dbReference>
<dbReference type="NCBIfam" id="NF006452">
    <property type="entry name" value="PRK08788.1"/>
    <property type="match status" value="1"/>
</dbReference>
<comment type="similarity">
    <text evidence="1 2">Belongs to the enoyl-CoA hydratase/isomerase family.</text>
</comment>